<evidence type="ECO:0000313" key="1">
    <source>
        <dbReference type="EMBL" id="GBN09959.1"/>
    </source>
</evidence>
<name>A0A4Y2L6B1_ARAVE</name>
<comment type="caution">
    <text evidence="1">The sequence shown here is derived from an EMBL/GenBank/DDBJ whole genome shotgun (WGS) entry which is preliminary data.</text>
</comment>
<evidence type="ECO:0000313" key="2">
    <source>
        <dbReference type="Proteomes" id="UP000499080"/>
    </source>
</evidence>
<sequence length="102" mass="11413">MLHTSAFTCQKPYPTDATAVVCFQFPFSIPEMVQCNEIPPARYRFLISSNLFSMLREREYDLCHSPHASAVAPDDDNSSFCVIVAASDSVKVCLSCYIGFYV</sequence>
<reference evidence="1 2" key="1">
    <citation type="journal article" date="2019" name="Sci. Rep.">
        <title>Orb-weaving spider Araneus ventricosus genome elucidates the spidroin gene catalogue.</title>
        <authorList>
            <person name="Kono N."/>
            <person name="Nakamura H."/>
            <person name="Ohtoshi R."/>
            <person name="Moran D.A.P."/>
            <person name="Shinohara A."/>
            <person name="Yoshida Y."/>
            <person name="Fujiwara M."/>
            <person name="Mori M."/>
            <person name="Tomita M."/>
            <person name="Arakawa K."/>
        </authorList>
    </citation>
    <scope>NUCLEOTIDE SEQUENCE [LARGE SCALE GENOMIC DNA]</scope>
</reference>
<accession>A0A4Y2L6B1</accession>
<dbReference type="EMBL" id="BGPR01005412">
    <property type="protein sequence ID" value="GBN09959.1"/>
    <property type="molecule type" value="Genomic_DNA"/>
</dbReference>
<dbReference type="AlphaFoldDB" id="A0A4Y2L6B1"/>
<keyword evidence="2" id="KW-1185">Reference proteome</keyword>
<proteinExistence type="predicted"/>
<organism evidence="1 2">
    <name type="scientific">Araneus ventricosus</name>
    <name type="common">Orbweaver spider</name>
    <name type="synonym">Epeira ventricosa</name>
    <dbReference type="NCBI Taxonomy" id="182803"/>
    <lineage>
        <taxon>Eukaryota</taxon>
        <taxon>Metazoa</taxon>
        <taxon>Ecdysozoa</taxon>
        <taxon>Arthropoda</taxon>
        <taxon>Chelicerata</taxon>
        <taxon>Arachnida</taxon>
        <taxon>Araneae</taxon>
        <taxon>Araneomorphae</taxon>
        <taxon>Entelegynae</taxon>
        <taxon>Araneoidea</taxon>
        <taxon>Araneidae</taxon>
        <taxon>Araneus</taxon>
    </lineage>
</organism>
<dbReference type="Proteomes" id="UP000499080">
    <property type="component" value="Unassembled WGS sequence"/>
</dbReference>
<gene>
    <name evidence="1" type="ORF">AVEN_214871_1</name>
</gene>
<protein>
    <submittedName>
        <fullName evidence="1">Uncharacterized protein</fullName>
    </submittedName>
</protein>